<dbReference type="Gramene" id="evm.model.04.796">
    <property type="protein sequence ID" value="cds.evm.model.04.796"/>
    <property type="gene ID" value="evm.TU.04.796"/>
</dbReference>
<reference evidence="1" key="2">
    <citation type="submission" date="2021-03" db="UniProtKB">
        <authorList>
            <consortium name="EnsemblPlants"/>
        </authorList>
    </citation>
    <scope>IDENTIFICATION</scope>
</reference>
<reference evidence="1" key="1">
    <citation type="submission" date="2018-11" db="EMBL/GenBank/DDBJ databases">
        <authorList>
            <person name="Grassa J C."/>
        </authorList>
    </citation>
    <scope>NUCLEOTIDE SEQUENCE [LARGE SCALE GENOMIC DNA]</scope>
</reference>
<evidence type="ECO:0000313" key="1">
    <source>
        <dbReference type="EnsemblPlants" id="cds.evm.model.04.796"/>
    </source>
</evidence>
<proteinExistence type="predicted"/>
<dbReference type="AlphaFoldDB" id="A0A803PIS4"/>
<name>A0A803PIS4_CANSA</name>
<organism evidence="1 2">
    <name type="scientific">Cannabis sativa</name>
    <name type="common">Hemp</name>
    <name type="synonym">Marijuana</name>
    <dbReference type="NCBI Taxonomy" id="3483"/>
    <lineage>
        <taxon>Eukaryota</taxon>
        <taxon>Viridiplantae</taxon>
        <taxon>Streptophyta</taxon>
        <taxon>Embryophyta</taxon>
        <taxon>Tracheophyta</taxon>
        <taxon>Spermatophyta</taxon>
        <taxon>Magnoliopsida</taxon>
        <taxon>eudicotyledons</taxon>
        <taxon>Gunneridae</taxon>
        <taxon>Pentapetalae</taxon>
        <taxon>rosids</taxon>
        <taxon>fabids</taxon>
        <taxon>Rosales</taxon>
        <taxon>Cannabaceae</taxon>
        <taxon>Cannabis</taxon>
    </lineage>
</organism>
<protein>
    <submittedName>
        <fullName evidence="1">Uncharacterized protein</fullName>
    </submittedName>
</protein>
<evidence type="ECO:0000313" key="2">
    <source>
        <dbReference type="Proteomes" id="UP000596661"/>
    </source>
</evidence>
<accession>A0A803PIS4</accession>
<keyword evidence="2" id="KW-1185">Reference proteome</keyword>
<dbReference type="Proteomes" id="UP000596661">
    <property type="component" value="Chromosome 4"/>
</dbReference>
<dbReference type="EnsemblPlants" id="evm.model.04.796">
    <property type="protein sequence ID" value="cds.evm.model.04.796"/>
    <property type="gene ID" value="evm.TU.04.796"/>
</dbReference>
<dbReference type="EMBL" id="UZAU01000368">
    <property type="status" value="NOT_ANNOTATED_CDS"/>
    <property type="molecule type" value="Genomic_DNA"/>
</dbReference>
<sequence length="181" mass="20080">MATPILPPQVLGKGSQKYSREACSNKGEKAIEVVQNYLGKYLLGVDKQLQGLDDDSPNFMMANSLRDGCLLKLGYAHAKAKGSAAAFRKKLECKYVELMTKNVQIPKFDNVKADLESIESLDRDCMISWGRELYEARVAKENTLGAFADKPSQASNEVFMKLRVSWPVVASTSRSLIGNRK</sequence>